<dbReference type="PRINTS" id="PR00723">
    <property type="entry name" value="SUBTILISIN"/>
</dbReference>
<dbReference type="InterPro" id="IPR036852">
    <property type="entry name" value="Peptidase_S8/S53_dom_sf"/>
</dbReference>
<dbReference type="AlphaFoldDB" id="A0A6J6A9E4"/>
<keyword evidence="3" id="KW-0378">Hydrolase</keyword>
<dbReference type="GO" id="GO:0004252">
    <property type="term" value="F:serine-type endopeptidase activity"/>
    <property type="evidence" value="ECO:0007669"/>
    <property type="project" value="InterPro"/>
</dbReference>
<reference evidence="6" key="1">
    <citation type="submission" date="2020-05" db="EMBL/GenBank/DDBJ databases">
        <authorList>
            <person name="Chiriac C."/>
            <person name="Salcher M."/>
            <person name="Ghai R."/>
            <person name="Kavagutti S V."/>
        </authorList>
    </citation>
    <scope>NUCLEOTIDE SEQUENCE</scope>
</reference>
<gene>
    <name evidence="7" type="ORF">UFOPK2656_02388</name>
    <name evidence="8" type="ORF">UFOPK3931_02971</name>
    <name evidence="6" type="ORF">UFOPK4189_02627</name>
</gene>
<evidence type="ECO:0000256" key="2">
    <source>
        <dbReference type="ARBA" id="ARBA00022670"/>
    </source>
</evidence>
<name>A0A6J6A9E4_9ZZZZ</name>
<evidence type="ECO:0000256" key="4">
    <source>
        <dbReference type="ARBA" id="ARBA00022825"/>
    </source>
</evidence>
<protein>
    <submittedName>
        <fullName evidence="6">Unannotated protein</fullName>
    </submittedName>
</protein>
<dbReference type="InterPro" id="IPR022398">
    <property type="entry name" value="Peptidase_S8_His-AS"/>
</dbReference>
<dbReference type="EMBL" id="CAESGF010000019">
    <property type="protein sequence ID" value="CAB4364869.1"/>
    <property type="molecule type" value="Genomic_DNA"/>
</dbReference>
<dbReference type="SUPFAM" id="SSF52743">
    <property type="entry name" value="Subtilisin-like"/>
    <property type="match status" value="1"/>
</dbReference>
<dbReference type="PROSITE" id="PS00136">
    <property type="entry name" value="SUBTILASE_ASP"/>
    <property type="match status" value="1"/>
</dbReference>
<proteinExistence type="inferred from homology"/>
<dbReference type="InterPro" id="IPR023828">
    <property type="entry name" value="Peptidase_S8_Ser-AS"/>
</dbReference>
<dbReference type="PANTHER" id="PTHR43806">
    <property type="entry name" value="PEPTIDASE S8"/>
    <property type="match status" value="1"/>
</dbReference>
<dbReference type="PROSITE" id="PS51892">
    <property type="entry name" value="SUBTILASE"/>
    <property type="match status" value="1"/>
</dbReference>
<accession>A0A6J6A9E4</accession>
<evidence type="ECO:0000313" key="7">
    <source>
        <dbReference type="EMBL" id="CAB4734687.1"/>
    </source>
</evidence>
<dbReference type="GO" id="GO:0006508">
    <property type="term" value="P:proteolysis"/>
    <property type="evidence" value="ECO:0007669"/>
    <property type="project" value="UniProtKB-KW"/>
</dbReference>
<dbReference type="EMBL" id="CAEZYF010000017">
    <property type="protein sequence ID" value="CAB4734687.1"/>
    <property type="molecule type" value="Genomic_DNA"/>
</dbReference>
<feature type="domain" description="Peptidase S8/S53" evidence="5">
    <location>
        <begin position="156"/>
        <end position="394"/>
    </location>
</feature>
<dbReference type="Gene3D" id="3.40.50.200">
    <property type="entry name" value="Peptidase S8/S53 domain"/>
    <property type="match status" value="1"/>
</dbReference>
<dbReference type="Pfam" id="PF00082">
    <property type="entry name" value="Peptidase_S8"/>
    <property type="match status" value="1"/>
</dbReference>
<dbReference type="CDD" id="cd04077">
    <property type="entry name" value="Peptidases_S8_PCSK9_ProteinaseK_like"/>
    <property type="match status" value="1"/>
</dbReference>
<dbReference type="InterPro" id="IPR000209">
    <property type="entry name" value="Peptidase_S8/S53_dom"/>
</dbReference>
<keyword evidence="2" id="KW-0645">Protease</keyword>
<keyword evidence="4" id="KW-0720">Serine protease</keyword>
<dbReference type="InterPro" id="IPR050131">
    <property type="entry name" value="Peptidase_S8_subtilisin-like"/>
</dbReference>
<evidence type="ECO:0000313" key="8">
    <source>
        <dbReference type="EMBL" id="CAB5014097.1"/>
    </source>
</evidence>
<dbReference type="EMBL" id="CAFBOL010000123">
    <property type="protein sequence ID" value="CAB5014097.1"/>
    <property type="molecule type" value="Genomic_DNA"/>
</dbReference>
<dbReference type="PROSITE" id="PS00137">
    <property type="entry name" value="SUBTILASE_HIS"/>
    <property type="match status" value="1"/>
</dbReference>
<comment type="similarity">
    <text evidence="1">Belongs to the peptidase S8 family.</text>
</comment>
<evidence type="ECO:0000256" key="3">
    <source>
        <dbReference type="ARBA" id="ARBA00022801"/>
    </source>
</evidence>
<sequence length="536" mass="53755">MKTRLQPLLRVLVAAGLLVAVASPATEVGAQPPRTAAPSTVGAESVAFGSSTIADSAGRYLVQYQSAAGLLHSTAALTVQGVVTDDVSTTGIYVATVEVDAQRAERLRSTSGVVAVEPDHILTASTSQSSPPSWGLDRLDQRALPLDSSYTYTATGAGVTAYVIDTGLRMTHTEFTGRVPRSAYHDFGDGTLATDCHGHGTHVAGTLGGTTYGVAKEVTIIPVKIGDCTGQSTNSIMIAGINWVIADHVAGIPAVANISFGGAASSFVDAAINALIADGVTVVVAAGNDAAPTCGVSPARAAAAITVAASDSGDNRASYSNYGSCNDIFAPGSNILSAYFGSDTGAAYGSGTSMASPHVAGVAALMLQDNPTATPAAIWTALSANATTGAVTGLLSGDPNKLLSIPGVAPTGPAYVPLSPARLMDTRPGEATIDMAYSGIGQRPAGSVTELVVTGRGGVDAAANAVVLNVTIVSPTGGGFATIYPCGTTQPTASNLNYTTGQTIPNAVIAKIGTAGKVCLYTNAPTQFVVDVAGYF</sequence>
<evidence type="ECO:0000259" key="5">
    <source>
        <dbReference type="Pfam" id="PF00082"/>
    </source>
</evidence>
<dbReference type="InterPro" id="IPR034193">
    <property type="entry name" value="PCSK9_ProteinaseK-like"/>
</dbReference>
<dbReference type="PROSITE" id="PS00138">
    <property type="entry name" value="SUBTILASE_SER"/>
    <property type="match status" value="1"/>
</dbReference>
<organism evidence="6">
    <name type="scientific">freshwater metagenome</name>
    <dbReference type="NCBI Taxonomy" id="449393"/>
    <lineage>
        <taxon>unclassified sequences</taxon>
        <taxon>metagenomes</taxon>
        <taxon>ecological metagenomes</taxon>
    </lineage>
</organism>
<dbReference type="InterPro" id="IPR015500">
    <property type="entry name" value="Peptidase_S8_subtilisin-rel"/>
</dbReference>
<dbReference type="InterPro" id="IPR023827">
    <property type="entry name" value="Peptidase_S8_Asp-AS"/>
</dbReference>
<evidence type="ECO:0000256" key="1">
    <source>
        <dbReference type="ARBA" id="ARBA00011073"/>
    </source>
</evidence>
<evidence type="ECO:0000313" key="6">
    <source>
        <dbReference type="EMBL" id="CAB4364869.1"/>
    </source>
</evidence>
<dbReference type="GO" id="GO:0005615">
    <property type="term" value="C:extracellular space"/>
    <property type="evidence" value="ECO:0007669"/>
    <property type="project" value="TreeGrafter"/>
</dbReference>
<dbReference type="FunFam" id="3.40.50.200:FF:000014">
    <property type="entry name" value="Proteinase K"/>
    <property type="match status" value="1"/>
</dbReference>
<dbReference type="PANTHER" id="PTHR43806:SF11">
    <property type="entry name" value="CEREVISIN-RELATED"/>
    <property type="match status" value="1"/>
</dbReference>